<dbReference type="EMBL" id="VSSQ01075655">
    <property type="protein sequence ID" value="MPN26205.1"/>
    <property type="molecule type" value="Genomic_DNA"/>
</dbReference>
<sequence>MENGYGVFDGSFSSNPLNRVDDHPFRFFVGRHLGIFHDVIDIRHGIGFSFIFERFHQFFLGLFNRKA</sequence>
<protein>
    <submittedName>
        <fullName evidence="1">Uncharacterized protein</fullName>
    </submittedName>
</protein>
<proteinExistence type="predicted"/>
<gene>
    <name evidence="1" type="ORF">SDC9_173629</name>
</gene>
<comment type="caution">
    <text evidence="1">The sequence shown here is derived from an EMBL/GenBank/DDBJ whole genome shotgun (WGS) entry which is preliminary data.</text>
</comment>
<accession>A0A645GHN7</accession>
<reference evidence="1" key="1">
    <citation type="submission" date="2019-08" db="EMBL/GenBank/DDBJ databases">
        <authorList>
            <person name="Kucharzyk K."/>
            <person name="Murdoch R.W."/>
            <person name="Higgins S."/>
            <person name="Loffler F."/>
        </authorList>
    </citation>
    <scope>NUCLEOTIDE SEQUENCE</scope>
</reference>
<name>A0A645GHN7_9ZZZZ</name>
<evidence type="ECO:0000313" key="1">
    <source>
        <dbReference type="EMBL" id="MPN26205.1"/>
    </source>
</evidence>
<organism evidence="1">
    <name type="scientific">bioreactor metagenome</name>
    <dbReference type="NCBI Taxonomy" id="1076179"/>
    <lineage>
        <taxon>unclassified sequences</taxon>
        <taxon>metagenomes</taxon>
        <taxon>ecological metagenomes</taxon>
    </lineage>
</organism>
<dbReference type="AlphaFoldDB" id="A0A645GHN7"/>